<keyword evidence="6" id="KW-0813">Transport</keyword>
<feature type="transmembrane region" description="Helical" evidence="8">
    <location>
        <begin position="73"/>
        <end position="99"/>
    </location>
</feature>
<keyword evidence="11" id="KW-1185">Reference proteome</keyword>
<feature type="transmembrane region" description="Helical" evidence="8">
    <location>
        <begin position="182"/>
        <end position="204"/>
    </location>
</feature>
<dbReference type="InterPro" id="IPR050790">
    <property type="entry name" value="ExbB/TolQ_transport"/>
</dbReference>
<feature type="compositionally biased region" description="Low complexity" evidence="7">
    <location>
        <begin position="50"/>
        <end position="66"/>
    </location>
</feature>
<reference evidence="10 11" key="1">
    <citation type="submission" date="2019-02" db="EMBL/GenBank/DDBJ databases">
        <title>Deep-cultivation of Planctomycetes and their phenomic and genomic characterization uncovers novel biology.</title>
        <authorList>
            <person name="Wiegand S."/>
            <person name="Jogler M."/>
            <person name="Boedeker C."/>
            <person name="Pinto D."/>
            <person name="Vollmers J."/>
            <person name="Rivas-Marin E."/>
            <person name="Kohn T."/>
            <person name="Peeters S.H."/>
            <person name="Heuer A."/>
            <person name="Rast P."/>
            <person name="Oberbeckmann S."/>
            <person name="Bunk B."/>
            <person name="Jeske O."/>
            <person name="Meyerdierks A."/>
            <person name="Storesund J.E."/>
            <person name="Kallscheuer N."/>
            <person name="Luecker S."/>
            <person name="Lage O.M."/>
            <person name="Pohl T."/>
            <person name="Merkel B.J."/>
            <person name="Hornburger P."/>
            <person name="Mueller R.-W."/>
            <person name="Bruemmer F."/>
            <person name="Labrenz M."/>
            <person name="Spormann A.M."/>
            <person name="Op Den Camp H."/>
            <person name="Overmann J."/>
            <person name="Amann R."/>
            <person name="Jetten M.S.M."/>
            <person name="Mascher T."/>
            <person name="Medema M.H."/>
            <person name="Devos D.P."/>
            <person name="Kaster A.-K."/>
            <person name="Ovreas L."/>
            <person name="Rohde M."/>
            <person name="Galperin M.Y."/>
            <person name="Jogler C."/>
        </authorList>
    </citation>
    <scope>NUCLEOTIDE SEQUENCE [LARGE SCALE GENOMIC DNA]</scope>
    <source>
        <strain evidence="10 11">Pan54</strain>
    </source>
</reference>
<gene>
    <name evidence="10" type="primary">exbB_2</name>
    <name evidence="10" type="ORF">Pan54_05690</name>
</gene>
<comment type="subcellular location">
    <subcellularLocation>
        <location evidence="1">Cell membrane</location>
        <topology evidence="1">Multi-pass membrane protein</topology>
    </subcellularLocation>
    <subcellularLocation>
        <location evidence="6">Membrane</location>
        <topology evidence="6">Multi-pass membrane protein</topology>
    </subcellularLocation>
</comment>
<evidence type="ECO:0000256" key="4">
    <source>
        <dbReference type="ARBA" id="ARBA00022989"/>
    </source>
</evidence>
<dbReference type="Pfam" id="PF01618">
    <property type="entry name" value="MotA_ExbB"/>
    <property type="match status" value="1"/>
</dbReference>
<dbReference type="InterPro" id="IPR002898">
    <property type="entry name" value="MotA_ExbB_proton_chnl"/>
</dbReference>
<feature type="transmembrane region" description="Helical" evidence="8">
    <location>
        <begin position="224"/>
        <end position="249"/>
    </location>
</feature>
<feature type="domain" description="MotA/TolQ/ExbB proton channel" evidence="9">
    <location>
        <begin position="140"/>
        <end position="259"/>
    </location>
</feature>
<dbReference type="GO" id="GO:0005886">
    <property type="term" value="C:plasma membrane"/>
    <property type="evidence" value="ECO:0007669"/>
    <property type="project" value="UniProtKB-SubCell"/>
</dbReference>
<evidence type="ECO:0000256" key="7">
    <source>
        <dbReference type="SAM" id="MobiDB-lite"/>
    </source>
</evidence>
<keyword evidence="4 8" id="KW-1133">Transmembrane helix</keyword>
<evidence type="ECO:0000256" key="2">
    <source>
        <dbReference type="ARBA" id="ARBA00022475"/>
    </source>
</evidence>
<dbReference type="PANTHER" id="PTHR30625">
    <property type="entry name" value="PROTEIN TOLQ"/>
    <property type="match status" value="1"/>
</dbReference>
<accession>A0A5C5XAQ0</accession>
<organism evidence="10 11">
    <name type="scientific">Rubinisphaera italica</name>
    <dbReference type="NCBI Taxonomy" id="2527969"/>
    <lineage>
        <taxon>Bacteria</taxon>
        <taxon>Pseudomonadati</taxon>
        <taxon>Planctomycetota</taxon>
        <taxon>Planctomycetia</taxon>
        <taxon>Planctomycetales</taxon>
        <taxon>Planctomycetaceae</taxon>
        <taxon>Rubinisphaera</taxon>
    </lineage>
</organism>
<evidence type="ECO:0000259" key="9">
    <source>
        <dbReference type="Pfam" id="PF01618"/>
    </source>
</evidence>
<dbReference type="Proteomes" id="UP000316095">
    <property type="component" value="Unassembled WGS sequence"/>
</dbReference>
<keyword evidence="3 8" id="KW-0812">Transmembrane</keyword>
<evidence type="ECO:0000313" key="10">
    <source>
        <dbReference type="EMBL" id="TWT59858.1"/>
    </source>
</evidence>
<evidence type="ECO:0000256" key="6">
    <source>
        <dbReference type="RuleBase" id="RU004057"/>
    </source>
</evidence>
<protein>
    <submittedName>
        <fullName evidence="10">Biopolymer transport protein ExbB</fullName>
    </submittedName>
</protein>
<comment type="similarity">
    <text evidence="6">Belongs to the exbB/tolQ family.</text>
</comment>
<dbReference type="EMBL" id="SJPG01000001">
    <property type="protein sequence ID" value="TWT59858.1"/>
    <property type="molecule type" value="Genomic_DNA"/>
</dbReference>
<comment type="caution">
    <text evidence="10">The sequence shown here is derived from an EMBL/GenBank/DDBJ whole genome shotgun (WGS) entry which is preliminary data.</text>
</comment>
<keyword evidence="2" id="KW-1003">Cell membrane</keyword>
<evidence type="ECO:0000256" key="1">
    <source>
        <dbReference type="ARBA" id="ARBA00004651"/>
    </source>
</evidence>
<dbReference type="AlphaFoldDB" id="A0A5C5XAQ0"/>
<evidence type="ECO:0000256" key="5">
    <source>
        <dbReference type="ARBA" id="ARBA00023136"/>
    </source>
</evidence>
<name>A0A5C5XAQ0_9PLAN</name>
<dbReference type="PANTHER" id="PTHR30625:SF17">
    <property type="entry name" value="TOLQ-RELATED"/>
    <property type="match status" value="1"/>
</dbReference>
<proteinExistence type="inferred from homology"/>
<evidence type="ECO:0000313" key="11">
    <source>
        <dbReference type="Proteomes" id="UP000316095"/>
    </source>
</evidence>
<keyword evidence="6" id="KW-0653">Protein transport</keyword>
<evidence type="ECO:0000256" key="3">
    <source>
        <dbReference type="ARBA" id="ARBA00022692"/>
    </source>
</evidence>
<keyword evidence="5 8" id="KW-0472">Membrane</keyword>
<sequence length="282" mass="30179">MKLSHSDSASRPHIALLCVLSLVFCFGLQVMGPASLTSTAYAQGEEEPAAEPAAEPAPAADSGSSDAPEEKSFLIWMIEASGIFGGILLILSIVMMALVMTNVMQVKRDVFVPQDFVDEFQGKLDAKDYKGAYDLSKADDSLIARILAVGMSRLDRGYEAAIEGMQELGEEENMTYEHKLSYLALISSVAPMIGLMGTVYGMILSFQKIATATVAPKPSELADGISTALFTTLEGLAVAIPAMVAYSILRNRVARYMLEVGMISEGLMSRLPISKQPTPPAA</sequence>
<dbReference type="GO" id="GO:0017038">
    <property type="term" value="P:protein import"/>
    <property type="evidence" value="ECO:0007669"/>
    <property type="project" value="TreeGrafter"/>
</dbReference>
<feature type="region of interest" description="Disordered" evidence="7">
    <location>
        <begin position="41"/>
        <end position="66"/>
    </location>
</feature>
<evidence type="ECO:0000256" key="8">
    <source>
        <dbReference type="SAM" id="Phobius"/>
    </source>
</evidence>